<evidence type="ECO:0000259" key="7">
    <source>
        <dbReference type="Pfam" id="PF02911"/>
    </source>
</evidence>
<dbReference type="CDD" id="cd08704">
    <property type="entry name" value="Met_tRNA_FMT_C"/>
    <property type="match status" value="1"/>
</dbReference>
<gene>
    <name evidence="5 8" type="primary">fmt</name>
    <name evidence="8" type="ORF">V3390_04235</name>
</gene>
<dbReference type="InterPro" id="IPR005794">
    <property type="entry name" value="Fmt"/>
</dbReference>
<evidence type="ECO:0000256" key="1">
    <source>
        <dbReference type="ARBA" id="ARBA00010699"/>
    </source>
</evidence>
<evidence type="ECO:0000256" key="4">
    <source>
        <dbReference type="ARBA" id="ARBA00022917"/>
    </source>
</evidence>
<comment type="catalytic activity">
    <reaction evidence="5">
        <text>L-methionyl-tRNA(fMet) + (6R)-10-formyltetrahydrofolate = N-formyl-L-methionyl-tRNA(fMet) + (6S)-5,6,7,8-tetrahydrofolate + H(+)</text>
        <dbReference type="Rhea" id="RHEA:24380"/>
        <dbReference type="Rhea" id="RHEA-COMP:9952"/>
        <dbReference type="Rhea" id="RHEA-COMP:9953"/>
        <dbReference type="ChEBI" id="CHEBI:15378"/>
        <dbReference type="ChEBI" id="CHEBI:57453"/>
        <dbReference type="ChEBI" id="CHEBI:78530"/>
        <dbReference type="ChEBI" id="CHEBI:78844"/>
        <dbReference type="ChEBI" id="CHEBI:195366"/>
        <dbReference type="EC" id="2.1.2.9"/>
    </reaction>
</comment>
<evidence type="ECO:0000313" key="8">
    <source>
        <dbReference type="EMBL" id="MEF2155441.1"/>
    </source>
</evidence>
<organism evidence="8 9">
    <name type="scientific">Aquilutibacter rugosus</name>
    <dbReference type="NCBI Taxonomy" id="3115820"/>
    <lineage>
        <taxon>Bacteria</taxon>
        <taxon>Pseudomonadati</taxon>
        <taxon>Pseudomonadota</taxon>
        <taxon>Gammaproteobacteria</taxon>
        <taxon>Lysobacterales</taxon>
        <taxon>Lysobacteraceae</taxon>
        <taxon>Aquilutibacter</taxon>
    </lineage>
</organism>
<reference evidence="8 9" key="1">
    <citation type="submission" date="2024-01" db="EMBL/GenBank/DDBJ databases">
        <title>Novel species of the genus Luteimonas isolated from rivers.</title>
        <authorList>
            <person name="Lu H."/>
        </authorList>
    </citation>
    <scope>NUCLEOTIDE SEQUENCE [LARGE SCALE GENOMIC DNA]</scope>
    <source>
        <strain evidence="8 9">FXH3W</strain>
    </source>
</reference>
<proteinExistence type="inferred from homology"/>
<dbReference type="Pfam" id="PF00551">
    <property type="entry name" value="Formyl_trans_N"/>
    <property type="match status" value="1"/>
</dbReference>
<evidence type="ECO:0000256" key="2">
    <source>
        <dbReference type="ARBA" id="ARBA00012261"/>
    </source>
</evidence>
<dbReference type="HAMAP" id="MF_00182">
    <property type="entry name" value="Formyl_trans"/>
    <property type="match status" value="1"/>
</dbReference>
<keyword evidence="4 5" id="KW-0648">Protein biosynthesis</keyword>
<keyword evidence="3 5" id="KW-0808">Transferase</keyword>
<dbReference type="Proteomes" id="UP001356170">
    <property type="component" value="Unassembled WGS sequence"/>
</dbReference>
<comment type="caution">
    <text evidence="8">The sequence shown here is derived from an EMBL/GenBank/DDBJ whole genome shotgun (WGS) entry which is preliminary data.</text>
</comment>
<dbReference type="SUPFAM" id="SSF50486">
    <property type="entry name" value="FMT C-terminal domain-like"/>
    <property type="match status" value="1"/>
</dbReference>
<dbReference type="CDD" id="cd08646">
    <property type="entry name" value="FMT_core_Met-tRNA-FMT_N"/>
    <property type="match status" value="1"/>
</dbReference>
<dbReference type="InterPro" id="IPR002376">
    <property type="entry name" value="Formyl_transf_N"/>
</dbReference>
<dbReference type="InterPro" id="IPR011034">
    <property type="entry name" value="Formyl_transferase-like_C_sf"/>
</dbReference>
<dbReference type="GO" id="GO:0004479">
    <property type="term" value="F:methionyl-tRNA formyltransferase activity"/>
    <property type="evidence" value="ECO:0007669"/>
    <property type="project" value="UniProtKB-EC"/>
</dbReference>
<evidence type="ECO:0000259" key="6">
    <source>
        <dbReference type="Pfam" id="PF00551"/>
    </source>
</evidence>
<feature type="domain" description="Formyl transferase C-terminal" evidence="7">
    <location>
        <begin position="203"/>
        <end position="300"/>
    </location>
</feature>
<protein>
    <recommendedName>
        <fullName evidence="2 5">Methionyl-tRNA formyltransferase</fullName>
        <ecNumber evidence="2 5">2.1.2.9</ecNumber>
    </recommendedName>
</protein>
<sequence length="304" mass="33133">MRIVFAGTPEFAVPALKAACGQGEVVAVYTQPDRPAGRGRGILPSPVKAEALKRDIPVYQPLNFRDKETREQLRAHQADLMIVVAYGLILPSSVLQMFPDGCWNVHASMLPRWRGAAPIQRAIQAGDTQTGVCLMQMEKGLDTGPVLMSVPVVIHPDETGGMLHDKLAEWGGQIVHDGLALLRAGIRPAATPQSSEGVTYAHKLEKQEAIIDWGRPATEIANLVRAFNPWPVAETTINGERLRIHEAIAIAYDGPERPGETLAITRGGIDVRCGRDALRIIRMQRDGGKPISAPDYVNARRTVQ</sequence>
<dbReference type="NCBIfam" id="TIGR00460">
    <property type="entry name" value="fmt"/>
    <property type="match status" value="1"/>
</dbReference>
<dbReference type="EMBL" id="JAZHBO010000001">
    <property type="protein sequence ID" value="MEF2155441.1"/>
    <property type="molecule type" value="Genomic_DNA"/>
</dbReference>
<dbReference type="Gene3D" id="3.40.50.12230">
    <property type="match status" value="1"/>
</dbReference>
<dbReference type="InterPro" id="IPR044135">
    <property type="entry name" value="Met-tRNA-FMT_C"/>
</dbReference>
<dbReference type="InterPro" id="IPR001555">
    <property type="entry name" value="GART_AS"/>
</dbReference>
<evidence type="ECO:0000256" key="5">
    <source>
        <dbReference type="HAMAP-Rule" id="MF_00182"/>
    </source>
</evidence>
<evidence type="ECO:0000256" key="3">
    <source>
        <dbReference type="ARBA" id="ARBA00022679"/>
    </source>
</evidence>
<dbReference type="InterPro" id="IPR041711">
    <property type="entry name" value="Met-tRNA-FMT_N"/>
</dbReference>
<keyword evidence="9" id="KW-1185">Reference proteome</keyword>
<evidence type="ECO:0000313" key="9">
    <source>
        <dbReference type="Proteomes" id="UP001356170"/>
    </source>
</evidence>
<dbReference type="InterPro" id="IPR005793">
    <property type="entry name" value="Formyl_trans_C"/>
</dbReference>
<dbReference type="SUPFAM" id="SSF53328">
    <property type="entry name" value="Formyltransferase"/>
    <property type="match status" value="1"/>
</dbReference>
<name>A0ABU7UY07_9GAMM</name>
<comment type="function">
    <text evidence="5">Attaches a formyl group to the free amino group of methionyl-tRNA(fMet). The formyl group appears to play a dual role in the initiator identity of N-formylmethionyl-tRNA by promoting its recognition by IF2 and preventing the misappropriation of this tRNA by the elongation apparatus.</text>
</comment>
<dbReference type="RefSeq" id="WP_331689122.1">
    <property type="nucleotide sequence ID" value="NZ_JAZHBN010000002.1"/>
</dbReference>
<feature type="binding site" evidence="5">
    <location>
        <begin position="108"/>
        <end position="111"/>
    </location>
    <ligand>
        <name>(6S)-5,6,7,8-tetrahydrofolate</name>
        <dbReference type="ChEBI" id="CHEBI:57453"/>
    </ligand>
</feature>
<accession>A0ABU7UY07</accession>
<feature type="domain" description="Formyl transferase N-terminal" evidence="6">
    <location>
        <begin position="1"/>
        <end position="174"/>
    </location>
</feature>
<dbReference type="EC" id="2.1.2.9" evidence="2 5"/>
<dbReference type="PANTHER" id="PTHR11138:SF5">
    <property type="entry name" value="METHIONYL-TRNA FORMYLTRANSFERASE, MITOCHONDRIAL"/>
    <property type="match status" value="1"/>
</dbReference>
<dbReference type="PANTHER" id="PTHR11138">
    <property type="entry name" value="METHIONYL-TRNA FORMYLTRANSFERASE"/>
    <property type="match status" value="1"/>
</dbReference>
<dbReference type="InterPro" id="IPR036477">
    <property type="entry name" value="Formyl_transf_N_sf"/>
</dbReference>
<dbReference type="Pfam" id="PF02911">
    <property type="entry name" value="Formyl_trans_C"/>
    <property type="match status" value="1"/>
</dbReference>
<dbReference type="PROSITE" id="PS00373">
    <property type="entry name" value="GART"/>
    <property type="match status" value="1"/>
</dbReference>
<comment type="similarity">
    <text evidence="1 5">Belongs to the Fmt family.</text>
</comment>